<organism evidence="2 3">
    <name type="scientific">Agreia pratensis</name>
    <dbReference type="NCBI Taxonomy" id="150121"/>
    <lineage>
        <taxon>Bacteria</taxon>
        <taxon>Bacillati</taxon>
        <taxon>Actinomycetota</taxon>
        <taxon>Actinomycetes</taxon>
        <taxon>Micrococcales</taxon>
        <taxon>Microbacteriaceae</taxon>
        <taxon>Agreia</taxon>
    </lineage>
</organism>
<evidence type="ECO:0000256" key="1">
    <source>
        <dbReference type="SAM" id="Phobius"/>
    </source>
</evidence>
<proteinExistence type="predicted"/>
<keyword evidence="3" id="KW-1185">Reference proteome</keyword>
<feature type="transmembrane region" description="Helical" evidence="1">
    <location>
        <begin position="6"/>
        <end position="26"/>
    </location>
</feature>
<protein>
    <submittedName>
        <fullName evidence="2">Uncharacterized protein</fullName>
    </submittedName>
</protein>
<dbReference type="AlphaFoldDB" id="A0A1X7J917"/>
<dbReference type="RefSeq" id="WP_085483964.1">
    <property type="nucleotide sequence ID" value="NZ_FXAY01000002.1"/>
</dbReference>
<keyword evidence="1" id="KW-0472">Membrane</keyword>
<keyword evidence="1" id="KW-0812">Transmembrane</keyword>
<reference evidence="3" key="1">
    <citation type="submission" date="2017-04" db="EMBL/GenBank/DDBJ databases">
        <authorList>
            <person name="Varghese N."/>
            <person name="Submissions S."/>
        </authorList>
    </citation>
    <scope>NUCLEOTIDE SEQUENCE [LARGE SCALE GENOMIC DNA]</scope>
    <source>
        <strain evidence="3">VKM Ac-2510</strain>
    </source>
</reference>
<dbReference type="STRING" id="150121.SAMN06296010_1156"/>
<keyword evidence="1" id="KW-1133">Transmembrane helix</keyword>
<gene>
    <name evidence="2" type="ORF">SAMN06296010_1156</name>
</gene>
<evidence type="ECO:0000313" key="3">
    <source>
        <dbReference type="Proteomes" id="UP000193244"/>
    </source>
</evidence>
<dbReference type="EMBL" id="FXAY01000002">
    <property type="protein sequence ID" value="SMG24104.1"/>
    <property type="molecule type" value="Genomic_DNA"/>
</dbReference>
<evidence type="ECO:0000313" key="2">
    <source>
        <dbReference type="EMBL" id="SMG24104.1"/>
    </source>
</evidence>
<sequence>MSDDQGILLFLGAGVVVLALIAVIGITSGRRKKKAGVASWSVTVDWIGDQPLLSSSDALLNDAWQWKQFQERYPIGSPVDSIRVGDETRTLHISRVSQGLRAGWPLAKAGFTAYFEEYEMSEFPVAFTVKADRGVVEVRLDHAGLTAVDASGTRVFSGPWSTLLFSNGPDLILTNDTGMIHVTLGQGGNDALEELVVKYGTLKQMHF</sequence>
<name>A0A1X7J917_9MICO</name>
<accession>A0A1X7J917</accession>
<dbReference type="Proteomes" id="UP000193244">
    <property type="component" value="Unassembled WGS sequence"/>
</dbReference>
<dbReference type="OrthoDB" id="5079989at2"/>